<proteinExistence type="predicted"/>
<keyword evidence="3" id="KW-1185">Reference proteome</keyword>
<dbReference type="RefSeq" id="WP_342692685.1">
    <property type="nucleotide sequence ID" value="NZ_JBCGDP010000016.1"/>
</dbReference>
<dbReference type="EMBL" id="JBCGDP010000016">
    <property type="protein sequence ID" value="MEM0577815.1"/>
    <property type="molecule type" value="Genomic_DNA"/>
</dbReference>
<sequence>MEQLDDLMDKLASDKFCAVTVYDRTTSKPIFRNITHEQIKNDYGTSEEFFEKLYSDGFTKLTIQEKRKNGVNAFKIEGDPFDVTFGEVKSKSRDVEDEPNQVFKKKKKKKKSAGLMGLGIADIFDLKLQARDRDELAKKLEESEKYNRELKAKNEELTEEKLQRKYTKESNDSLNNMLLGVVKQAPIILKGLGFNIPVENGGLAMASPEDLEDENYTDTKKAFLDIARTLDDDTITLLSVIYQKINEKTENNFFSQELFELLQKHQMLV</sequence>
<comment type="caution">
    <text evidence="2">The sequence shown here is derived from an EMBL/GenBank/DDBJ whole genome shotgun (WGS) entry which is preliminary data.</text>
</comment>
<evidence type="ECO:0000313" key="3">
    <source>
        <dbReference type="Proteomes" id="UP001468798"/>
    </source>
</evidence>
<evidence type="ECO:0000313" key="2">
    <source>
        <dbReference type="EMBL" id="MEM0577815.1"/>
    </source>
</evidence>
<name>A0ABU9NR71_9FLAO</name>
<organism evidence="2 3">
    <name type="scientific">Flavobacterium polysaccharolyticum</name>
    <dbReference type="NCBI Taxonomy" id="3133148"/>
    <lineage>
        <taxon>Bacteria</taxon>
        <taxon>Pseudomonadati</taxon>
        <taxon>Bacteroidota</taxon>
        <taxon>Flavobacteriia</taxon>
        <taxon>Flavobacteriales</taxon>
        <taxon>Flavobacteriaceae</taxon>
        <taxon>Flavobacterium</taxon>
    </lineage>
</organism>
<evidence type="ECO:0000256" key="1">
    <source>
        <dbReference type="SAM" id="Coils"/>
    </source>
</evidence>
<accession>A0ABU9NR71</accession>
<protein>
    <submittedName>
        <fullName evidence="2">Uncharacterized protein</fullName>
    </submittedName>
</protein>
<dbReference type="Proteomes" id="UP001468798">
    <property type="component" value="Unassembled WGS sequence"/>
</dbReference>
<reference evidence="2 3" key="1">
    <citation type="submission" date="2024-03" db="EMBL/GenBank/DDBJ databases">
        <title>Two novel species of the genus Flavobacterium exhibiting potentially degradation of complex polysaccharides.</title>
        <authorList>
            <person name="Lian X."/>
        </authorList>
    </citation>
    <scope>NUCLEOTIDE SEQUENCE [LARGE SCALE GENOMIC DNA]</scope>
    <source>
        <strain evidence="2 3">N6</strain>
    </source>
</reference>
<feature type="coiled-coil region" evidence="1">
    <location>
        <begin position="133"/>
        <end position="163"/>
    </location>
</feature>
<gene>
    <name evidence="2" type="ORF">WFZ86_15015</name>
</gene>
<keyword evidence="1" id="KW-0175">Coiled coil</keyword>